<proteinExistence type="inferred from homology"/>
<keyword evidence="3 11" id="KW-1134">Transmembrane beta strand</keyword>
<evidence type="ECO:0000256" key="11">
    <source>
        <dbReference type="PROSITE-ProRule" id="PRU01360"/>
    </source>
</evidence>
<sequence>MTGVKYRHLAVLPLAVAAASGLAQESSSLLGSGGLLEEVVVTAQKREQKAIDVPIAIGTFSARDIVKTGALTLQDIDDFIVGFDAGDDSFTQTGYSVRGISSPNISTGGDPSVATFYDGVYLPRAATTVAFADMERVEVLKGPQGTLFGRNAAAGVVSLVPNAPSFETEGFARVRAGNYSLARVEGMVNLPVSDTFALRANAIFNQRDGISDNQGPAGFDAGEKGNWGARVAARWEPSDQTAFQLAVDIDHFDQSPSMALGLSPFALNTDPYSGSFENDVIEGEETRDMAGVTGKMFHDFNDQWSMTAIASYRQFETTNRQDEDGTADATRYFDTNNIEDSDIAYGELQFNYNTERVAAVFGATYSLEDTFQRTDSNALADSITRLVTQDLNASLGTPFDHIWNPDEFAFLLNAIGIPATPEEVVATGDLYYDVVSGAFGAPIIFGPSFAGSVWNEAIINEGEFENYGVYADVEYALTEQLSLTAGLRYSEDHKDFSWLIPVTSFSEQRPGVTNQIFTGASGEFESAATTPFEASDSWSKTTGRLVASYQLSDELITYASYSTGYKAGGFDSLGIESSQQPLAPEESDQIELGLKGDLFSGRLQLQLALFELNVDGRQRSVETRPPGQGNAIPTVINVDTSVQGFEVNASWLIAENLLLTGLTTWRTEDTSSEAFFDANGELTRFDESNDAANDYTLTLDWRPQFATGELLVRGEYIFRENTRSPEDPNYNPAFESVEGYTDDTTLVNGRIAWTNSEATWELALWGRNLLDENSLTGISQITAASFGTPYARIADPRTYGIEALFNF</sequence>
<evidence type="ECO:0000256" key="2">
    <source>
        <dbReference type="ARBA" id="ARBA00022448"/>
    </source>
</evidence>
<organism evidence="16 17">
    <name type="scientific">Congregibacter brevis</name>
    <dbReference type="NCBI Taxonomy" id="3081201"/>
    <lineage>
        <taxon>Bacteria</taxon>
        <taxon>Pseudomonadati</taxon>
        <taxon>Pseudomonadota</taxon>
        <taxon>Gammaproteobacteria</taxon>
        <taxon>Cellvibrionales</taxon>
        <taxon>Halieaceae</taxon>
        <taxon>Congregibacter</taxon>
    </lineage>
</organism>
<dbReference type="EMBL" id="CP136865">
    <property type="protein sequence ID" value="WOJ98001.1"/>
    <property type="molecule type" value="Genomic_DNA"/>
</dbReference>
<dbReference type="Pfam" id="PF00593">
    <property type="entry name" value="TonB_dep_Rec_b-barrel"/>
    <property type="match status" value="1"/>
</dbReference>
<keyword evidence="8 12" id="KW-0798">TonB box</keyword>
<dbReference type="InterPro" id="IPR012910">
    <property type="entry name" value="Plug_dom"/>
</dbReference>
<gene>
    <name evidence="16" type="ORF">R0137_05345</name>
</gene>
<evidence type="ECO:0000256" key="1">
    <source>
        <dbReference type="ARBA" id="ARBA00004571"/>
    </source>
</evidence>
<dbReference type="InterPro" id="IPR036942">
    <property type="entry name" value="Beta-barrel_TonB_sf"/>
</dbReference>
<feature type="domain" description="TonB-dependent receptor-like beta-barrel" evidence="14">
    <location>
        <begin position="237"/>
        <end position="769"/>
    </location>
</feature>
<evidence type="ECO:0000256" key="12">
    <source>
        <dbReference type="RuleBase" id="RU003357"/>
    </source>
</evidence>
<evidence type="ECO:0000256" key="10">
    <source>
        <dbReference type="ARBA" id="ARBA00023237"/>
    </source>
</evidence>
<dbReference type="PANTHER" id="PTHR32552">
    <property type="entry name" value="FERRICHROME IRON RECEPTOR-RELATED"/>
    <property type="match status" value="1"/>
</dbReference>
<dbReference type="Proteomes" id="UP001626549">
    <property type="component" value="Chromosome"/>
</dbReference>
<keyword evidence="17" id="KW-1185">Reference proteome</keyword>
<feature type="domain" description="TonB-dependent receptor plug" evidence="15">
    <location>
        <begin position="51"/>
        <end position="156"/>
    </location>
</feature>
<keyword evidence="4" id="KW-0410">Iron transport</keyword>
<evidence type="ECO:0000256" key="3">
    <source>
        <dbReference type="ARBA" id="ARBA00022452"/>
    </source>
</evidence>
<keyword evidence="7" id="KW-0406">Ion transport</keyword>
<reference evidence="16 17" key="1">
    <citation type="submission" date="2023-10" db="EMBL/GenBank/DDBJ databases">
        <title>Two novel species belonging to the OM43/NOR5 clade.</title>
        <authorList>
            <person name="Park M."/>
        </authorList>
    </citation>
    <scope>NUCLEOTIDE SEQUENCE [LARGE SCALE GENOMIC DNA]</scope>
    <source>
        <strain evidence="16 17">IMCC45268</strain>
    </source>
</reference>
<evidence type="ECO:0000256" key="9">
    <source>
        <dbReference type="ARBA" id="ARBA00023136"/>
    </source>
</evidence>
<keyword evidence="5 11" id="KW-0812">Transmembrane</keyword>
<comment type="subcellular location">
    <subcellularLocation>
        <location evidence="1 11">Cell outer membrane</location>
        <topology evidence="1 11">Multi-pass membrane protein</topology>
    </subcellularLocation>
</comment>
<feature type="chain" id="PRO_5046605945" evidence="13">
    <location>
        <begin position="24"/>
        <end position="807"/>
    </location>
</feature>
<evidence type="ECO:0000256" key="6">
    <source>
        <dbReference type="ARBA" id="ARBA00023004"/>
    </source>
</evidence>
<dbReference type="PANTHER" id="PTHR32552:SF81">
    <property type="entry name" value="TONB-DEPENDENT OUTER MEMBRANE RECEPTOR"/>
    <property type="match status" value="1"/>
</dbReference>
<keyword evidence="13" id="KW-0732">Signal</keyword>
<evidence type="ECO:0000256" key="8">
    <source>
        <dbReference type="ARBA" id="ARBA00023077"/>
    </source>
</evidence>
<keyword evidence="2 11" id="KW-0813">Transport</keyword>
<keyword evidence="16" id="KW-0675">Receptor</keyword>
<comment type="similarity">
    <text evidence="11 12">Belongs to the TonB-dependent receptor family.</text>
</comment>
<evidence type="ECO:0000313" key="16">
    <source>
        <dbReference type="EMBL" id="WOJ98001.1"/>
    </source>
</evidence>
<keyword evidence="10 11" id="KW-0998">Cell outer membrane</keyword>
<evidence type="ECO:0000256" key="4">
    <source>
        <dbReference type="ARBA" id="ARBA00022496"/>
    </source>
</evidence>
<dbReference type="PROSITE" id="PS52016">
    <property type="entry name" value="TONB_DEPENDENT_REC_3"/>
    <property type="match status" value="1"/>
</dbReference>
<dbReference type="Gene3D" id="2.40.170.20">
    <property type="entry name" value="TonB-dependent receptor, beta-barrel domain"/>
    <property type="match status" value="2"/>
</dbReference>
<evidence type="ECO:0000313" key="17">
    <source>
        <dbReference type="Proteomes" id="UP001626549"/>
    </source>
</evidence>
<keyword evidence="9 11" id="KW-0472">Membrane</keyword>
<keyword evidence="6" id="KW-0408">Iron</keyword>
<evidence type="ECO:0000256" key="7">
    <source>
        <dbReference type="ARBA" id="ARBA00023065"/>
    </source>
</evidence>
<evidence type="ECO:0000256" key="13">
    <source>
        <dbReference type="SAM" id="SignalP"/>
    </source>
</evidence>
<evidence type="ECO:0000259" key="15">
    <source>
        <dbReference type="Pfam" id="PF07715"/>
    </source>
</evidence>
<dbReference type="SUPFAM" id="SSF56935">
    <property type="entry name" value="Porins"/>
    <property type="match status" value="1"/>
</dbReference>
<protein>
    <submittedName>
        <fullName evidence="16">TonB-dependent receptor</fullName>
    </submittedName>
</protein>
<dbReference type="InterPro" id="IPR039426">
    <property type="entry name" value="TonB-dep_rcpt-like"/>
</dbReference>
<dbReference type="InterPro" id="IPR000531">
    <property type="entry name" value="Beta-barrel_TonB"/>
</dbReference>
<evidence type="ECO:0000256" key="5">
    <source>
        <dbReference type="ARBA" id="ARBA00022692"/>
    </source>
</evidence>
<dbReference type="RefSeq" id="WP_407329140.1">
    <property type="nucleotide sequence ID" value="NZ_CP136865.1"/>
</dbReference>
<accession>A0ABZ0IFZ7</accession>
<feature type="signal peptide" evidence="13">
    <location>
        <begin position="1"/>
        <end position="23"/>
    </location>
</feature>
<dbReference type="Pfam" id="PF07715">
    <property type="entry name" value="Plug"/>
    <property type="match status" value="1"/>
</dbReference>
<name>A0ABZ0IFZ7_9GAMM</name>
<evidence type="ECO:0000259" key="14">
    <source>
        <dbReference type="Pfam" id="PF00593"/>
    </source>
</evidence>